<name>A0A2K4ZBF8_9FIRM</name>
<keyword evidence="2" id="KW-1185">Reference proteome</keyword>
<reference evidence="1 2" key="1">
    <citation type="submission" date="2018-01" db="EMBL/GenBank/DDBJ databases">
        <authorList>
            <person name="Gaut B.S."/>
            <person name="Morton B.R."/>
            <person name="Clegg M.T."/>
            <person name="Duvall M.R."/>
        </authorList>
    </citation>
    <scope>NUCLEOTIDE SEQUENCE [LARGE SCALE GENOMIC DNA]</scope>
    <source>
        <strain evidence="1">GP69</strain>
    </source>
</reference>
<dbReference type="InterPro" id="IPR032710">
    <property type="entry name" value="NTF2-like_dom_sf"/>
</dbReference>
<dbReference type="Gene3D" id="3.10.450.50">
    <property type="match status" value="1"/>
</dbReference>
<evidence type="ECO:0008006" key="3">
    <source>
        <dbReference type="Google" id="ProtNLM"/>
    </source>
</evidence>
<sequence>MDIYKFWKDVLAQNTDVIKDYFDENAYINWHCTNEHFNVNEFIIANCEYPGDWDGEVERIEEINDLFITVTHVHSKDKTLSFHVTSFIKVINGKIVAVDEYWADDGIAPEWRLGKHIGKAIK</sequence>
<dbReference type="Proteomes" id="UP000236311">
    <property type="component" value="Unassembled WGS sequence"/>
</dbReference>
<evidence type="ECO:0000313" key="1">
    <source>
        <dbReference type="EMBL" id="SOY27769.1"/>
    </source>
</evidence>
<dbReference type="EMBL" id="OFSM01000002">
    <property type="protein sequence ID" value="SOY27769.1"/>
    <property type="molecule type" value="Genomic_DNA"/>
</dbReference>
<accession>A0A2K4ZBF8</accession>
<gene>
    <name evidence="1" type="ORF">AMURIS_00474</name>
</gene>
<dbReference type="RefSeq" id="WP_103237879.1">
    <property type="nucleotide sequence ID" value="NZ_CANRXC010000016.1"/>
</dbReference>
<dbReference type="AlphaFoldDB" id="A0A2K4ZBF8"/>
<dbReference type="SUPFAM" id="SSF54427">
    <property type="entry name" value="NTF2-like"/>
    <property type="match status" value="1"/>
</dbReference>
<evidence type="ECO:0000313" key="2">
    <source>
        <dbReference type="Proteomes" id="UP000236311"/>
    </source>
</evidence>
<organism evidence="1 2">
    <name type="scientific">Acetatifactor muris</name>
    <dbReference type="NCBI Taxonomy" id="879566"/>
    <lineage>
        <taxon>Bacteria</taxon>
        <taxon>Bacillati</taxon>
        <taxon>Bacillota</taxon>
        <taxon>Clostridia</taxon>
        <taxon>Lachnospirales</taxon>
        <taxon>Lachnospiraceae</taxon>
        <taxon>Acetatifactor</taxon>
    </lineage>
</organism>
<proteinExistence type="predicted"/>
<dbReference type="OrthoDB" id="3824180at2"/>
<protein>
    <recommendedName>
        <fullName evidence="3">SnoaL-like domain protein</fullName>
    </recommendedName>
</protein>